<dbReference type="PRINTS" id="PR00095">
    <property type="entry name" value="ANTSNTHASEI"/>
</dbReference>
<comment type="caution">
    <text evidence="18">The sequence shown here is derived from an EMBL/GenBank/DDBJ whole genome shotgun (WGS) entry which is preliminary data.</text>
</comment>
<keyword evidence="9 15" id="KW-0822">Tryptophan biosynthesis</keyword>
<evidence type="ECO:0000256" key="7">
    <source>
        <dbReference type="ARBA" id="ARBA00022605"/>
    </source>
</evidence>
<evidence type="ECO:0000256" key="13">
    <source>
        <dbReference type="ARBA" id="ARBA00025634"/>
    </source>
</evidence>
<evidence type="ECO:0000256" key="6">
    <source>
        <dbReference type="ARBA" id="ARBA00020653"/>
    </source>
</evidence>
<reference evidence="19" key="1">
    <citation type="journal article" date="2019" name="Int. J. Syst. Evol. Microbiol.">
        <title>The Global Catalogue of Microorganisms (GCM) 10K type strain sequencing project: providing services to taxonomists for standard genome sequencing and annotation.</title>
        <authorList>
            <consortium name="The Broad Institute Genomics Platform"/>
            <consortium name="The Broad Institute Genome Sequencing Center for Infectious Disease"/>
            <person name="Wu L."/>
            <person name="Ma J."/>
        </authorList>
    </citation>
    <scope>NUCLEOTIDE SEQUENCE [LARGE SCALE GENOMIC DNA]</scope>
    <source>
        <strain evidence="19">TISTR 1535</strain>
    </source>
</reference>
<dbReference type="InterPro" id="IPR005256">
    <property type="entry name" value="Anth_synth_I_PabB"/>
</dbReference>
<keyword evidence="19" id="KW-1185">Reference proteome</keyword>
<evidence type="ECO:0000256" key="8">
    <source>
        <dbReference type="ARBA" id="ARBA00022723"/>
    </source>
</evidence>
<feature type="domain" description="Chorismate-utilising enzyme C-terminal" evidence="16">
    <location>
        <begin position="198"/>
        <end position="452"/>
    </location>
</feature>
<proteinExistence type="inferred from homology"/>
<dbReference type="Pfam" id="PF04715">
    <property type="entry name" value="Anth_synt_I_N"/>
    <property type="match status" value="1"/>
</dbReference>
<protein>
    <recommendedName>
        <fullName evidence="6 15">Anthranilate synthase component 1</fullName>
        <ecNumber evidence="5 15">4.1.3.27</ecNumber>
    </recommendedName>
</protein>
<evidence type="ECO:0000256" key="2">
    <source>
        <dbReference type="ARBA" id="ARBA00004873"/>
    </source>
</evidence>
<evidence type="ECO:0000256" key="3">
    <source>
        <dbReference type="ARBA" id="ARBA00009562"/>
    </source>
</evidence>
<keyword evidence="8 15" id="KW-0479">Metal-binding</keyword>
<keyword evidence="12 15" id="KW-0456">Lyase</keyword>
<evidence type="ECO:0000259" key="17">
    <source>
        <dbReference type="Pfam" id="PF04715"/>
    </source>
</evidence>
<dbReference type="Gene3D" id="3.60.120.10">
    <property type="entry name" value="Anthranilate synthase"/>
    <property type="match status" value="1"/>
</dbReference>
<dbReference type="EC" id="4.1.3.27" evidence="5 15"/>
<evidence type="ECO:0000259" key="16">
    <source>
        <dbReference type="Pfam" id="PF00425"/>
    </source>
</evidence>
<name>A0ABW5V219_9BACI</name>
<comment type="similarity">
    <text evidence="3 15">Belongs to the anthranilate synthase component I family.</text>
</comment>
<keyword evidence="10 15" id="KW-0460">Magnesium</keyword>
<evidence type="ECO:0000256" key="15">
    <source>
        <dbReference type="RuleBase" id="RU364045"/>
    </source>
</evidence>
<dbReference type="InterPro" id="IPR006805">
    <property type="entry name" value="Anth_synth_I_N"/>
</dbReference>
<evidence type="ECO:0000256" key="4">
    <source>
        <dbReference type="ARBA" id="ARBA00011575"/>
    </source>
</evidence>
<dbReference type="RefSeq" id="WP_382391095.1">
    <property type="nucleotide sequence ID" value="NZ_JBHUNA010000005.1"/>
</dbReference>
<keyword evidence="7 15" id="KW-0028">Amino-acid biosynthesis</keyword>
<dbReference type="SUPFAM" id="SSF56322">
    <property type="entry name" value="ADC synthase"/>
    <property type="match status" value="1"/>
</dbReference>
<comment type="subunit">
    <text evidence="4 15">Heterotetramer consisting of two non-identical subunits: a beta subunit (TrpG) and a large alpha subunit (TrpE).</text>
</comment>
<dbReference type="NCBIfam" id="TIGR00564">
    <property type="entry name" value="trpE_most"/>
    <property type="match status" value="1"/>
</dbReference>
<dbReference type="Proteomes" id="UP001597502">
    <property type="component" value="Unassembled WGS sequence"/>
</dbReference>
<comment type="function">
    <text evidence="13 15">Part of a heterotetrameric complex that catalyzes the two-step biosynthesis of anthranilate, an intermediate in the biosynthesis of L-tryptophan. In the first step, the glutamine-binding beta subunit (TrpG) of anthranilate synthase (AS) provides the glutamine amidotransferase activity which generates ammonia as a substrate that, along with chorismate, is used in the second step, catalyzed by the large alpha subunit of AS (TrpE) to produce anthranilate. In the absence of TrpG, TrpE can synthesize anthranilate directly from chorismate and high concentrations of ammonia.</text>
</comment>
<feature type="domain" description="Anthranilate synthase component I N-terminal" evidence="17">
    <location>
        <begin position="16"/>
        <end position="153"/>
    </location>
</feature>
<dbReference type="PANTHER" id="PTHR11236:SF48">
    <property type="entry name" value="ISOCHORISMATE SYNTHASE MENF"/>
    <property type="match status" value="1"/>
</dbReference>
<dbReference type="InterPro" id="IPR015890">
    <property type="entry name" value="Chorismate_C"/>
</dbReference>
<dbReference type="Pfam" id="PF00425">
    <property type="entry name" value="Chorismate_bind"/>
    <property type="match status" value="1"/>
</dbReference>
<evidence type="ECO:0000256" key="5">
    <source>
        <dbReference type="ARBA" id="ARBA00012266"/>
    </source>
</evidence>
<evidence type="ECO:0000256" key="11">
    <source>
        <dbReference type="ARBA" id="ARBA00023141"/>
    </source>
</evidence>
<sequence>MKTKTLPFKYIKQNADTLTPIGIYKNLQGTKKFLLESSFQHAEKGKYSFIGANPYQEFVGSQDVTTILSREKVTVEKRSEPVLSVLQEEFPKLDFDLPFPFFGGAVGYIGYDAIRSYETIGDELPDDIGMPDVHFMLYKNIIVFDHRDESVYLVATNLDQQPEHILDERLADMKKALNSIPTEDPAMDESIQFKPEMDKQHFMRNVEIAKEHIKQGDIYQVVLSQRMQASLTSDPFDFYRKLRKENPSPYMFYIDFDDYLLLGASPESLLKTTGQDIIANPIAGTRPRGKTKGADEAFASELLADEKEISEHRMLVDLSRNDLGRVCEVNSVSVPAYMEVEKYQHVMHMVSEVHGKLDNQFSSIDALIACLPAGTVSGAPKIRAMQIINELEGVKRGAYGGGVGYINFNYDLNIALTIRSLVVKNNHAYLQAGAGVVYDSDPEAEYNETLHKAKSLMEVTNDDVTHR</sequence>
<comment type="cofactor">
    <cofactor evidence="1 15">
        <name>Mg(2+)</name>
        <dbReference type="ChEBI" id="CHEBI:18420"/>
    </cofactor>
</comment>
<evidence type="ECO:0000256" key="12">
    <source>
        <dbReference type="ARBA" id="ARBA00023239"/>
    </source>
</evidence>
<evidence type="ECO:0000256" key="9">
    <source>
        <dbReference type="ARBA" id="ARBA00022822"/>
    </source>
</evidence>
<evidence type="ECO:0000256" key="10">
    <source>
        <dbReference type="ARBA" id="ARBA00022842"/>
    </source>
</evidence>
<dbReference type="PANTHER" id="PTHR11236">
    <property type="entry name" value="AMINOBENZOATE/ANTHRANILATE SYNTHASE"/>
    <property type="match status" value="1"/>
</dbReference>
<dbReference type="InterPro" id="IPR019999">
    <property type="entry name" value="Anth_synth_I-like"/>
</dbReference>
<organism evidence="18 19">
    <name type="scientific">Lentibacillus juripiscarius</name>
    <dbReference type="NCBI Taxonomy" id="257446"/>
    <lineage>
        <taxon>Bacteria</taxon>
        <taxon>Bacillati</taxon>
        <taxon>Bacillota</taxon>
        <taxon>Bacilli</taxon>
        <taxon>Bacillales</taxon>
        <taxon>Bacillaceae</taxon>
        <taxon>Lentibacillus</taxon>
    </lineage>
</organism>
<comment type="pathway">
    <text evidence="2 15">Amino-acid biosynthesis; L-tryptophan biosynthesis; L-tryptophan from chorismate: step 1/5.</text>
</comment>
<dbReference type="EMBL" id="JBHUNA010000005">
    <property type="protein sequence ID" value="MFD2760021.1"/>
    <property type="molecule type" value="Genomic_DNA"/>
</dbReference>
<evidence type="ECO:0000313" key="18">
    <source>
        <dbReference type="EMBL" id="MFD2760021.1"/>
    </source>
</evidence>
<accession>A0ABW5V219</accession>
<gene>
    <name evidence="15 18" type="primary">trpE</name>
    <name evidence="18" type="ORF">ACFSUO_03360</name>
</gene>
<dbReference type="GO" id="GO:0004049">
    <property type="term" value="F:anthranilate synthase activity"/>
    <property type="evidence" value="ECO:0007669"/>
    <property type="project" value="UniProtKB-EC"/>
</dbReference>
<keyword evidence="11 15" id="KW-0057">Aromatic amino acid biosynthesis</keyword>
<evidence type="ECO:0000313" key="19">
    <source>
        <dbReference type="Proteomes" id="UP001597502"/>
    </source>
</evidence>
<dbReference type="InterPro" id="IPR005801">
    <property type="entry name" value="ADC_synthase"/>
</dbReference>
<comment type="catalytic activity">
    <reaction evidence="14 15">
        <text>chorismate + L-glutamine = anthranilate + pyruvate + L-glutamate + H(+)</text>
        <dbReference type="Rhea" id="RHEA:21732"/>
        <dbReference type="ChEBI" id="CHEBI:15361"/>
        <dbReference type="ChEBI" id="CHEBI:15378"/>
        <dbReference type="ChEBI" id="CHEBI:16567"/>
        <dbReference type="ChEBI" id="CHEBI:29748"/>
        <dbReference type="ChEBI" id="CHEBI:29985"/>
        <dbReference type="ChEBI" id="CHEBI:58359"/>
        <dbReference type="EC" id="4.1.3.27"/>
    </reaction>
</comment>
<evidence type="ECO:0000256" key="1">
    <source>
        <dbReference type="ARBA" id="ARBA00001946"/>
    </source>
</evidence>
<evidence type="ECO:0000256" key="14">
    <source>
        <dbReference type="ARBA" id="ARBA00047683"/>
    </source>
</evidence>